<accession>A0A0F6XYU0</accession>
<gene>
    <name evidence="1" type="ORF">EX87_02140</name>
</gene>
<name>A0A0F6XYU0_BRELA</name>
<sequence>MTRKQNPFEGIISTKRAAQILGKSERQIRNDCKSGKLKAQLLEPTDPKSPWMIYLPDSDKK</sequence>
<evidence type="ECO:0000313" key="1">
    <source>
        <dbReference type="EMBL" id="AKF92611.1"/>
    </source>
</evidence>
<protein>
    <recommendedName>
        <fullName evidence="2">DNA-binding protein</fullName>
    </recommendedName>
</protein>
<dbReference type="RefSeq" id="WP_031411215.1">
    <property type="nucleotide sequence ID" value="NZ_CP011074.1"/>
</dbReference>
<dbReference type="AlphaFoldDB" id="A0A0F6XYU0"/>
<proteinExistence type="predicted"/>
<organism evidence="1">
    <name type="scientific">Brevibacillus laterosporus</name>
    <name type="common">Bacillus laterosporus</name>
    <dbReference type="NCBI Taxonomy" id="1465"/>
    <lineage>
        <taxon>Bacteria</taxon>
        <taxon>Bacillati</taxon>
        <taxon>Bacillota</taxon>
        <taxon>Bacilli</taxon>
        <taxon>Bacillales</taxon>
        <taxon>Paenibacillaceae</taxon>
        <taxon>Brevibacillus</taxon>
    </lineage>
</organism>
<evidence type="ECO:0008006" key="2">
    <source>
        <dbReference type="Google" id="ProtNLM"/>
    </source>
</evidence>
<dbReference type="EMBL" id="CP011074">
    <property type="protein sequence ID" value="AKF92611.1"/>
    <property type="molecule type" value="Genomic_DNA"/>
</dbReference>
<reference evidence="1" key="1">
    <citation type="submission" date="2015-03" db="EMBL/GenBank/DDBJ databases">
        <title>MIGS Cultured Bacterial/Archaeal sample from Brevibacillus laterosporus.</title>
        <authorList>
            <person name="Zeng D."/>
            <person name="Zhu L."/>
            <person name="Dong G."/>
            <person name="Ye W."/>
            <person name="Ren D."/>
            <person name="Wu L."/>
            <person name="Xu J."/>
            <person name="Li G."/>
            <person name="Guo L."/>
        </authorList>
    </citation>
    <scope>NUCLEOTIDE SEQUENCE</scope>
    <source>
        <strain evidence="1">B9</strain>
    </source>
</reference>